<feature type="region of interest" description="Disordered" evidence="9">
    <location>
        <begin position="1"/>
        <end position="25"/>
    </location>
</feature>
<dbReference type="PANTHER" id="PTHR30521">
    <property type="entry name" value="DEFERROCHELATASE/PEROXIDASE"/>
    <property type="match status" value="1"/>
</dbReference>
<gene>
    <name evidence="12" type="ORF">FB557_1809</name>
</gene>
<dbReference type="GO" id="GO:0005829">
    <property type="term" value="C:cytosol"/>
    <property type="evidence" value="ECO:0007669"/>
    <property type="project" value="TreeGrafter"/>
</dbReference>
<evidence type="ECO:0000313" key="12">
    <source>
        <dbReference type="EMBL" id="TWD14400.1"/>
    </source>
</evidence>
<evidence type="ECO:0000259" key="10">
    <source>
        <dbReference type="Pfam" id="PF04261"/>
    </source>
</evidence>
<keyword evidence="2 12" id="KW-0575">Peroxidase</keyword>
<dbReference type="InterPro" id="IPR048328">
    <property type="entry name" value="Dyp_perox_C"/>
</dbReference>
<feature type="region of interest" description="Disordered" evidence="9">
    <location>
        <begin position="289"/>
        <end position="318"/>
    </location>
</feature>
<dbReference type="NCBIfam" id="TIGR01413">
    <property type="entry name" value="Dyp_perox_fam"/>
    <property type="match status" value="1"/>
</dbReference>
<evidence type="ECO:0000256" key="5">
    <source>
        <dbReference type="ARBA" id="ARBA00022729"/>
    </source>
</evidence>
<dbReference type="Pfam" id="PF04261">
    <property type="entry name" value="Dyp_perox_N"/>
    <property type="match status" value="1"/>
</dbReference>
<evidence type="ECO:0000256" key="7">
    <source>
        <dbReference type="ARBA" id="ARBA00023004"/>
    </source>
</evidence>
<dbReference type="PROSITE" id="PS51318">
    <property type="entry name" value="TAT"/>
    <property type="match status" value="1"/>
</dbReference>
<evidence type="ECO:0000256" key="2">
    <source>
        <dbReference type="ARBA" id="ARBA00022559"/>
    </source>
</evidence>
<feature type="region of interest" description="Disordered" evidence="9">
    <location>
        <begin position="37"/>
        <end position="75"/>
    </location>
</feature>
<dbReference type="Proteomes" id="UP000315628">
    <property type="component" value="Unassembled WGS sequence"/>
</dbReference>
<evidence type="ECO:0000256" key="4">
    <source>
        <dbReference type="ARBA" id="ARBA00022723"/>
    </source>
</evidence>
<keyword evidence="7" id="KW-0408">Iron</keyword>
<keyword evidence="13" id="KW-1185">Reference proteome</keyword>
<dbReference type="GO" id="GO:0004601">
    <property type="term" value="F:peroxidase activity"/>
    <property type="evidence" value="ECO:0007669"/>
    <property type="project" value="UniProtKB-KW"/>
</dbReference>
<sequence length="426" mass="45329">MTAPMRTSHSWPAEPGPGRRALLGSGVGATLAGGAAVANAAAPRAASSDDGESPAGAGRGDDGAEVMPFFGPRQAGVATPPPAHTRWVALDLAKGASLDDLRRILRIWTEDMGRLTQGRPMLADHAPELSQDPRFLTVSVALGRSAFERVGRDDLAPAWLGDLPPFATDALQDRWSGGDIVLQIGSQSPTTCAHAHRSLVTGAGAAVRPRWVQAGYRRPSERPRWTAERNAMGQVDGTVQPVLDGPDDHLIWRGAEDGIWSGASTLVLRRIAMNLDTWESLDPAAKENAIGRRLSDGAPLTGGGEHTPPDLTATTGSGLPVIDPGSHMRRAMPRAAHERFLRRPYSYEETHDLSGGPLEAKDTHRSPHGLLFAAYCADAERQFVPVQRRLAEQDLLNIWTRAVGSCVAAVLPGVEPGEHLGESVLA</sequence>
<feature type="domain" description="Dyp-type peroxidase C-terminal" evidence="11">
    <location>
        <begin position="228"/>
        <end position="414"/>
    </location>
</feature>
<feature type="compositionally biased region" description="Low complexity" evidence="9">
    <location>
        <begin position="37"/>
        <end position="48"/>
    </location>
</feature>
<dbReference type="InterPro" id="IPR011008">
    <property type="entry name" value="Dimeric_a/b-barrel"/>
</dbReference>
<feature type="compositionally biased region" description="Polar residues" evidence="9">
    <location>
        <begin position="1"/>
        <end position="10"/>
    </location>
</feature>
<evidence type="ECO:0000256" key="1">
    <source>
        <dbReference type="ARBA" id="ARBA00001970"/>
    </source>
</evidence>
<dbReference type="PROSITE" id="PS51404">
    <property type="entry name" value="DYP_PEROXIDASE"/>
    <property type="match status" value="1"/>
</dbReference>
<dbReference type="AlphaFoldDB" id="A0A560WA22"/>
<organism evidence="12 13">
    <name type="scientific">Marihabitans asiaticum</name>
    <dbReference type="NCBI Taxonomy" id="415218"/>
    <lineage>
        <taxon>Bacteria</taxon>
        <taxon>Bacillati</taxon>
        <taxon>Actinomycetota</taxon>
        <taxon>Actinomycetes</taxon>
        <taxon>Micrococcales</taxon>
        <taxon>Intrasporangiaceae</taxon>
        <taxon>Marihabitans</taxon>
    </lineage>
</organism>
<keyword evidence="6" id="KW-0560">Oxidoreductase</keyword>
<keyword evidence="5" id="KW-0732">Signal</keyword>
<comment type="cofactor">
    <cofactor evidence="1">
        <name>heme b</name>
        <dbReference type="ChEBI" id="CHEBI:60344"/>
    </cofactor>
</comment>
<keyword evidence="3" id="KW-0349">Heme</keyword>
<keyword evidence="4" id="KW-0479">Metal-binding</keyword>
<feature type="domain" description="Dyp-type peroxidase N-terminal" evidence="10">
    <location>
        <begin position="74"/>
        <end position="217"/>
    </location>
</feature>
<evidence type="ECO:0000256" key="8">
    <source>
        <dbReference type="ARBA" id="ARBA00025737"/>
    </source>
</evidence>
<dbReference type="InterPro" id="IPR006314">
    <property type="entry name" value="Dyp_peroxidase"/>
</dbReference>
<dbReference type="SUPFAM" id="SSF54909">
    <property type="entry name" value="Dimeric alpha+beta barrel"/>
    <property type="match status" value="1"/>
</dbReference>
<evidence type="ECO:0000256" key="6">
    <source>
        <dbReference type="ARBA" id="ARBA00023002"/>
    </source>
</evidence>
<dbReference type="PANTHER" id="PTHR30521:SF4">
    <property type="entry name" value="DEFERROCHELATASE"/>
    <property type="match status" value="1"/>
</dbReference>
<comment type="similarity">
    <text evidence="8">Belongs to the DyP-type peroxidase family.</text>
</comment>
<proteinExistence type="inferred from homology"/>
<dbReference type="InterPro" id="IPR048327">
    <property type="entry name" value="Dyp_perox_N"/>
</dbReference>
<dbReference type="InterPro" id="IPR006311">
    <property type="entry name" value="TAT_signal"/>
</dbReference>
<reference evidence="12 13" key="1">
    <citation type="submission" date="2019-06" db="EMBL/GenBank/DDBJ databases">
        <title>Sequencing the genomes of 1000 actinobacteria strains.</title>
        <authorList>
            <person name="Klenk H.-P."/>
        </authorList>
    </citation>
    <scope>NUCLEOTIDE SEQUENCE [LARGE SCALE GENOMIC DNA]</scope>
    <source>
        <strain evidence="12 13">DSM 18935</strain>
    </source>
</reference>
<protein>
    <submittedName>
        <fullName evidence="12">Dye decolorizing peroxidase</fullName>
    </submittedName>
</protein>
<dbReference type="GO" id="GO:0020037">
    <property type="term" value="F:heme binding"/>
    <property type="evidence" value="ECO:0007669"/>
    <property type="project" value="InterPro"/>
</dbReference>
<evidence type="ECO:0000313" key="13">
    <source>
        <dbReference type="Proteomes" id="UP000315628"/>
    </source>
</evidence>
<evidence type="ECO:0000256" key="9">
    <source>
        <dbReference type="SAM" id="MobiDB-lite"/>
    </source>
</evidence>
<name>A0A560WA22_9MICO</name>
<dbReference type="GO" id="GO:0046872">
    <property type="term" value="F:metal ion binding"/>
    <property type="evidence" value="ECO:0007669"/>
    <property type="project" value="UniProtKB-KW"/>
</dbReference>
<dbReference type="RefSeq" id="WP_211356531.1">
    <property type="nucleotide sequence ID" value="NZ_BAAAYT010000005.1"/>
</dbReference>
<dbReference type="EMBL" id="VIUW01000003">
    <property type="protein sequence ID" value="TWD14400.1"/>
    <property type="molecule type" value="Genomic_DNA"/>
</dbReference>
<accession>A0A560WA22</accession>
<evidence type="ECO:0000256" key="3">
    <source>
        <dbReference type="ARBA" id="ARBA00022617"/>
    </source>
</evidence>
<comment type="caution">
    <text evidence="12">The sequence shown here is derived from an EMBL/GenBank/DDBJ whole genome shotgun (WGS) entry which is preliminary data.</text>
</comment>
<dbReference type="Pfam" id="PF20628">
    <property type="entry name" value="Dyp_perox_C"/>
    <property type="match status" value="1"/>
</dbReference>
<evidence type="ECO:0000259" key="11">
    <source>
        <dbReference type="Pfam" id="PF20628"/>
    </source>
</evidence>